<dbReference type="GO" id="GO:0009374">
    <property type="term" value="F:biotin binding"/>
    <property type="evidence" value="ECO:0007669"/>
    <property type="project" value="InterPro"/>
</dbReference>
<dbReference type="PANTHER" id="PTHR34399">
    <property type="entry name" value="AVIDIN-RELATED"/>
    <property type="match status" value="1"/>
</dbReference>
<dbReference type="SUPFAM" id="SSF50876">
    <property type="entry name" value="Avidin/streptavidin"/>
    <property type="match status" value="1"/>
</dbReference>
<evidence type="ECO:0008006" key="6">
    <source>
        <dbReference type="Google" id="ProtNLM"/>
    </source>
</evidence>
<keyword evidence="3" id="KW-0732">Signal</keyword>
<protein>
    <recommendedName>
        <fullName evidence="6">Avidin family protein</fullName>
    </recommendedName>
</protein>
<dbReference type="GO" id="GO:0005576">
    <property type="term" value="C:extracellular region"/>
    <property type="evidence" value="ECO:0007669"/>
    <property type="project" value="UniProtKB-SubCell"/>
</dbReference>
<dbReference type="InterPro" id="IPR036896">
    <property type="entry name" value="Avidin-like_sf"/>
</dbReference>
<sequence>MSDVFSGKWKNQLGSLLDLQVADGEVSGRLDMGVGNDGEPLWVEVRGRAGTDLITFNAVFPNHGTVVAWVGQHTVEGQVRQIRTVWVHATNVPDSQEQAWMWSSNRIGADVFKRVSD</sequence>
<accession>A0A9D7HQK7</accession>
<organism evidence="4 5">
    <name type="scientific">Candidatus Methylophosphatis roskildensis</name>
    <dbReference type="NCBI Taxonomy" id="2899263"/>
    <lineage>
        <taxon>Bacteria</taxon>
        <taxon>Pseudomonadati</taxon>
        <taxon>Pseudomonadota</taxon>
        <taxon>Betaproteobacteria</taxon>
        <taxon>Nitrosomonadales</taxon>
        <taxon>Sterolibacteriaceae</taxon>
        <taxon>Candidatus Methylophosphatis</taxon>
    </lineage>
</organism>
<name>A0A9D7HQK7_9PROT</name>
<reference evidence="4" key="1">
    <citation type="submission" date="2020-10" db="EMBL/GenBank/DDBJ databases">
        <title>Connecting structure to function with the recovery of over 1000 high-quality activated sludge metagenome-assembled genomes encoding full-length rRNA genes using long-read sequencing.</title>
        <authorList>
            <person name="Singleton C.M."/>
            <person name="Petriglieri F."/>
            <person name="Kristensen J.M."/>
            <person name="Kirkegaard R.H."/>
            <person name="Michaelsen T.Y."/>
            <person name="Andersen M.H."/>
            <person name="Karst S.M."/>
            <person name="Dueholm M.S."/>
            <person name="Nielsen P.H."/>
            <person name="Albertsen M."/>
        </authorList>
    </citation>
    <scope>NUCLEOTIDE SEQUENCE</scope>
    <source>
        <strain evidence="4">Bjer_18-Q3-R1-45_BAT3C.347</strain>
    </source>
</reference>
<dbReference type="Pfam" id="PF01382">
    <property type="entry name" value="Avidin"/>
    <property type="match status" value="1"/>
</dbReference>
<comment type="caution">
    <text evidence="4">The sequence shown here is derived from an EMBL/GenBank/DDBJ whole genome shotgun (WGS) entry which is preliminary data.</text>
</comment>
<evidence type="ECO:0000313" key="5">
    <source>
        <dbReference type="Proteomes" id="UP000807785"/>
    </source>
</evidence>
<evidence type="ECO:0000256" key="3">
    <source>
        <dbReference type="ARBA" id="ARBA00022729"/>
    </source>
</evidence>
<dbReference type="EMBL" id="JADJEV010000003">
    <property type="protein sequence ID" value="MBK6972506.1"/>
    <property type="molecule type" value="Genomic_DNA"/>
</dbReference>
<evidence type="ECO:0000256" key="2">
    <source>
        <dbReference type="ARBA" id="ARBA00022525"/>
    </source>
</evidence>
<dbReference type="InterPro" id="IPR051764">
    <property type="entry name" value="Avidin/Streptavidin-rel"/>
</dbReference>
<dbReference type="AlphaFoldDB" id="A0A9D7HQK7"/>
<keyword evidence="2" id="KW-0964">Secreted</keyword>
<dbReference type="InterPro" id="IPR005468">
    <property type="entry name" value="Avidin/str"/>
</dbReference>
<evidence type="ECO:0000313" key="4">
    <source>
        <dbReference type="EMBL" id="MBK6972506.1"/>
    </source>
</evidence>
<dbReference type="Proteomes" id="UP000807785">
    <property type="component" value="Unassembled WGS sequence"/>
</dbReference>
<comment type="subcellular location">
    <subcellularLocation>
        <location evidence="1">Secreted</location>
    </subcellularLocation>
</comment>
<gene>
    <name evidence="4" type="ORF">IPH26_06015</name>
</gene>
<evidence type="ECO:0000256" key="1">
    <source>
        <dbReference type="ARBA" id="ARBA00004613"/>
    </source>
</evidence>
<proteinExistence type="predicted"/>
<dbReference type="PROSITE" id="PS51326">
    <property type="entry name" value="AVIDIN_2"/>
    <property type="match status" value="1"/>
</dbReference>
<dbReference type="Gene3D" id="2.40.128.30">
    <property type="entry name" value="Avidin-like"/>
    <property type="match status" value="1"/>
</dbReference>